<name>A0A2U9DT80_9CAUD</name>
<evidence type="ECO:0008006" key="3">
    <source>
        <dbReference type="Google" id="ProtNLM"/>
    </source>
</evidence>
<evidence type="ECO:0000313" key="1">
    <source>
        <dbReference type="EMBL" id="AWP47873.1"/>
    </source>
</evidence>
<protein>
    <recommendedName>
        <fullName evidence="3">Tail fiber protein</fullName>
    </recommendedName>
</protein>
<accession>A0A2U9DT80</accession>
<organism evidence="1 2">
    <name type="scientific">Escherichia phage ST32</name>
    <dbReference type="NCBI Taxonomy" id="2005048"/>
    <lineage>
        <taxon>Viruses</taxon>
        <taxon>Duplodnaviria</taxon>
        <taxon>Heunggongvirae</taxon>
        <taxon>Uroviricota</taxon>
        <taxon>Caudoviricetes</taxon>
        <taxon>Chaseviridae</taxon>
        <taxon>Cleopatravirinae</taxon>
        <taxon>Carltongylesvirus</taxon>
        <taxon>Carltongylesvirus ST32</taxon>
    </lineage>
</organism>
<dbReference type="Pfam" id="PF13385">
    <property type="entry name" value="Laminin_G_3"/>
    <property type="match status" value="1"/>
</dbReference>
<reference evidence="2" key="1">
    <citation type="submission" date="2017-05" db="EMBL/GenBank/DDBJ databases">
        <title>ST32 complete genome sequence.</title>
        <authorList>
            <person name="Liu X."/>
            <person name="Liu H."/>
        </authorList>
    </citation>
    <scope>NUCLEOTIDE SEQUENCE [LARGE SCALE GENOMIC DNA]</scope>
</reference>
<dbReference type="Gene3D" id="2.60.120.200">
    <property type="match status" value="1"/>
</dbReference>
<dbReference type="Proteomes" id="UP000222133">
    <property type="component" value="Segment"/>
</dbReference>
<keyword evidence="2" id="KW-1185">Reference proteome</keyword>
<dbReference type="SUPFAM" id="SSF49899">
    <property type="entry name" value="Concanavalin A-like lectins/glucanases"/>
    <property type="match status" value="1"/>
</dbReference>
<evidence type="ECO:0000313" key="2">
    <source>
        <dbReference type="Proteomes" id="UP000222133"/>
    </source>
</evidence>
<sequence>MAIRPKLNRVWTSNNSVARRDPGDAKYLKGWVAEIPTYQVLNYLQYKIDTTMLAQAERGIFEWGSDVSYGVGSLAWDETDKTIYVCTVASPSKTLRPSANSAQWSPSSIQVSRANYDSIVAAINAHIADVTSNPHKVTAAQIGAYDKSELDSIVANYRAMVQAHVTDYNNPHKLTATQVGAVPVTGGAYTGEVTFTTVYLNDSKTAQIVNDGGGLYLRNGSYYLGINGTTGKAETGTASSKSAIVTELNFPDVKAAQEPRYAAELPAYEMSLIKSVNILRGAGIFNTFATEPAYNEALGGALAFVTPDVGSAGINWFNNTQLSNGSRYTICIDYTKIVQDGADGNWQFGFGMETLKVLVCFDGGVILRYRNPSGVLVNTPKTISPAVATVGKWSRICVTVADSTARIFVDGVLVARHSIPGIDSNNRRPTLSTWTKSSAITRAEFAVRSLRIWDSALSNEQVSTL</sequence>
<dbReference type="InterPro" id="IPR013320">
    <property type="entry name" value="ConA-like_dom_sf"/>
</dbReference>
<gene>
    <name evidence="1" type="ORF">ST32_0075</name>
</gene>
<dbReference type="EMBL" id="MF044458">
    <property type="protein sequence ID" value="AWP47873.1"/>
    <property type="molecule type" value="Genomic_DNA"/>
</dbReference>
<proteinExistence type="predicted"/>